<name>A0A914QGS6_9BILA</name>
<accession>A0A914QGS6</accession>
<feature type="region of interest" description="Disordered" evidence="1">
    <location>
        <begin position="397"/>
        <end position="417"/>
    </location>
</feature>
<protein>
    <submittedName>
        <fullName evidence="3">ATP-dependent DNA helicase</fullName>
    </submittedName>
</protein>
<dbReference type="SUPFAM" id="SSF52540">
    <property type="entry name" value="P-loop containing nucleoside triphosphate hydrolases"/>
    <property type="match status" value="1"/>
</dbReference>
<dbReference type="PANTHER" id="PTHR10492">
    <property type="match status" value="1"/>
</dbReference>
<evidence type="ECO:0000313" key="2">
    <source>
        <dbReference type="Proteomes" id="UP000887578"/>
    </source>
</evidence>
<feature type="compositionally biased region" description="Basic and acidic residues" evidence="1">
    <location>
        <begin position="405"/>
        <end position="417"/>
    </location>
</feature>
<proteinExistence type="predicted"/>
<dbReference type="WBParaSite" id="PDA_v2.g26484.t1">
    <property type="protein sequence ID" value="PDA_v2.g26484.t1"/>
    <property type="gene ID" value="PDA_v2.g26484"/>
</dbReference>
<sequence>MAVPGPTSFKDIRTVDGVEYPTNREACVALGLVVNDKLYEDTLFEALNHTSPNQFRYLFARLLAHCDLGNPLELFDKFEDHLINDLLKKWSKEDAKKVAWRRIVKSMLNQDKHLSDYPELDEYMKEIGFENEDTIDLKALYAEGIENYNILNTKQKSVVNFVNERLENKEDKSCYIYVDGIGGSGKSFTFNTVRKLAMGKGYKVVIMACRTSITLQVLSIREGPTWKYLTCAIVADENEKIIRRVSLKSFSAETNKQMNETNVGDVIRVDKPWKYFEQTEAAQRRRSHYSDFEFCLKLHQKSSIHVVDAITKNVIDCYSKIQSSLTGITISGTVYVPPEKEKNYFLLSVEDTNGKIMEIRMKQKMDLASGDKITAKGKSSIVDGMITLDAEEVTVLADDPLNDGDSNKSDENDTTKK</sequence>
<dbReference type="InterPro" id="IPR027417">
    <property type="entry name" value="P-loop_NTPase"/>
</dbReference>
<keyword evidence="2" id="KW-1185">Reference proteome</keyword>
<evidence type="ECO:0000313" key="3">
    <source>
        <dbReference type="WBParaSite" id="PDA_v2.g26484.t1"/>
    </source>
</evidence>
<dbReference type="AlphaFoldDB" id="A0A914QGS6"/>
<reference evidence="3" key="1">
    <citation type="submission" date="2022-11" db="UniProtKB">
        <authorList>
            <consortium name="WormBaseParasite"/>
        </authorList>
    </citation>
    <scope>IDENTIFICATION</scope>
</reference>
<evidence type="ECO:0000256" key="1">
    <source>
        <dbReference type="SAM" id="MobiDB-lite"/>
    </source>
</evidence>
<dbReference type="Proteomes" id="UP000887578">
    <property type="component" value="Unplaced"/>
</dbReference>
<organism evidence="2 3">
    <name type="scientific">Panagrolaimus davidi</name>
    <dbReference type="NCBI Taxonomy" id="227884"/>
    <lineage>
        <taxon>Eukaryota</taxon>
        <taxon>Metazoa</taxon>
        <taxon>Ecdysozoa</taxon>
        <taxon>Nematoda</taxon>
        <taxon>Chromadorea</taxon>
        <taxon>Rhabditida</taxon>
        <taxon>Tylenchina</taxon>
        <taxon>Panagrolaimomorpha</taxon>
        <taxon>Panagrolaimoidea</taxon>
        <taxon>Panagrolaimidae</taxon>
        <taxon>Panagrolaimus</taxon>
    </lineage>
</organism>